<dbReference type="GO" id="GO:0016746">
    <property type="term" value="F:acyltransferase activity"/>
    <property type="evidence" value="ECO:0007669"/>
    <property type="project" value="UniProtKB-KW"/>
</dbReference>
<evidence type="ECO:0000256" key="2">
    <source>
        <dbReference type="ARBA" id="ARBA00022737"/>
    </source>
</evidence>
<evidence type="ECO:0000256" key="3">
    <source>
        <dbReference type="ARBA" id="ARBA00023315"/>
    </source>
</evidence>
<dbReference type="SUPFAM" id="SSF51161">
    <property type="entry name" value="Trimeric LpxA-like enzymes"/>
    <property type="match status" value="1"/>
</dbReference>
<evidence type="ECO:0000313" key="4">
    <source>
        <dbReference type="EMBL" id="TPG72265.1"/>
    </source>
</evidence>
<name>A0A502HF20_9BACT</name>
<accession>A0A502HF20</accession>
<keyword evidence="2" id="KW-0677">Repeat</keyword>
<dbReference type="AlphaFoldDB" id="A0A502HF20"/>
<comment type="caution">
    <text evidence="4">The sequence shown here is derived from an EMBL/GenBank/DDBJ whole genome shotgun (WGS) entry which is preliminary data.</text>
</comment>
<evidence type="ECO:0000256" key="1">
    <source>
        <dbReference type="ARBA" id="ARBA00022679"/>
    </source>
</evidence>
<reference evidence="4 5" key="1">
    <citation type="journal article" date="2019" name="Environ. Microbiol.">
        <title>Species interactions and distinct microbial communities in high Arctic permafrost affected cryosols are associated with the CH4 and CO2 gas fluxes.</title>
        <authorList>
            <person name="Altshuler I."/>
            <person name="Hamel J."/>
            <person name="Turney S."/>
            <person name="Magnuson E."/>
            <person name="Levesque R."/>
            <person name="Greer C."/>
            <person name="Whyte L.G."/>
        </authorList>
    </citation>
    <scope>NUCLEOTIDE SEQUENCE [LARGE SCALE GENOMIC DNA]</scope>
    <source>
        <strain evidence="4 5">S9.2P</strain>
    </source>
</reference>
<organism evidence="4 5">
    <name type="scientific">Hymenobacter nivis</name>
    <dbReference type="NCBI Taxonomy" id="1850093"/>
    <lineage>
        <taxon>Bacteria</taxon>
        <taxon>Pseudomonadati</taxon>
        <taxon>Bacteroidota</taxon>
        <taxon>Cytophagia</taxon>
        <taxon>Cytophagales</taxon>
        <taxon>Hymenobacteraceae</taxon>
        <taxon>Hymenobacter</taxon>
    </lineage>
</organism>
<proteinExistence type="predicted"/>
<dbReference type="PROSITE" id="PS00101">
    <property type="entry name" value="HEXAPEP_TRANSFERASES"/>
    <property type="match status" value="1"/>
</dbReference>
<dbReference type="InterPro" id="IPR051159">
    <property type="entry name" value="Hexapeptide_acetyltransf"/>
</dbReference>
<keyword evidence="3 4" id="KW-0012">Acyltransferase</keyword>
<dbReference type="PANTHER" id="PTHR23416">
    <property type="entry name" value="SIALIC ACID SYNTHASE-RELATED"/>
    <property type="match status" value="1"/>
</dbReference>
<gene>
    <name evidence="4" type="ORF">EAH73_03260</name>
</gene>
<dbReference type="CDD" id="cd04647">
    <property type="entry name" value="LbH_MAT_like"/>
    <property type="match status" value="1"/>
</dbReference>
<dbReference type="Pfam" id="PF00132">
    <property type="entry name" value="Hexapep"/>
    <property type="match status" value="1"/>
</dbReference>
<dbReference type="EMBL" id="RCYZ01000001">
    <property type="protein sequence ID" value="TPG72265.1"/>
    <property type="molecule type" value="Genomic_DNA"/>
</dbReference>
<evidence type="ECO:0000313" key="5">
    <source>
        <dbReference type="Proteomes" id="UP000317646"/>
    </source>
</evidence>
<dbReference type="InterPro" id="IPR001451">
    <property type="entry name" value="Hexapep"/>
</dbReference>
<dbReference type="Proteomes" id="UP000317646">
    <property type="component" value="Unassembled WGS sequence"/>
</dbReference>
<dbReference type="InterPro" id="IPR018357">
    <property type="entry name" value="Hexapep_transf_CS"/>
</dbReference>
<dbReference type="Gene3D" id="2.160.10.10">
    <property type="entry name" value="Hexapeptide repeat proteins"/>
    <property type="match status" value="1"/>
</dbReference>
<keyword evidence="1 4" id="KW-0808">Transferase</keyword>
<sequence length="203" mass="22042">MIKRSINFVKRNVKKHIFGMSDENPNIREFRIKGVQYAGQLYINGEIYIENKGHIQIGQNFQANSGVNNNPIGGDTVLRLITVNENAKIIIGDDVGISNSTILAWEKIEIGNKVMIGGGVKIWDTNFHSLDPILRTTAPDTDVKTAPIKIDDYAFIGAGSIIMKGVHIGKNSIIAAGSVVVKNIPANVIAGGNPCRVIKPLNI</sequence>
<dbReference type="InterPro" id="IPR011004">
    <property type="entry name" value="Trimer_LpxA-like_sf"/>
</dbReference>
<keyword evidence="5" id="KW-1185">Reference proteome</keyword>
<protein>
    <submittedName>
        <fullName evidence="4">Acyltransferase</fullName>
    </submittedName>
</protein>